<keyword evidence="6" id="KW-0482">Metalloprotease</keyword>
<evidence type="ECO:0000256" key="5">
    <source>
        <dbReference type="ARBA" id="ARBA00022833"/>
    </source>
</evidence>
<organism evidence="8">
    <name type="scientific">Caldicellulosiruptor owensensis</name>
    <dbReference type="NCBI Taxonomy" id="55205"/>
    <lineage>
        <taxon>Bacteria</taxon>
        <taxon>Bacillati</taxon>
        <taxon>Bacillota</taxon>
        <taxon>Bacillota incertae sedis</taxon>
        <taxon>Caldicellulosiruptorales</taxon>
        <taxon>Caldicellulosiruptoraceae</taxon>
        <taxon>Caldicellulosiruptor</taxon>
    </lineage>
</organism>
<dbReference type="PANTHER" id="PTHR30471">
    <property type="entry name" value="DNA REPAIR PROTEIN RADC"/>
    <property type="match status" value="1"/>
</dbReference>
<name>A0A7C5ZCZ3_9FIRM</name>
<dbReference type="EMBL" id="DRUZ01000067">
    <property type="protein sequence ID" value="HHS01937.1"/>
    <property type="molecule type" value="Genomic_DNA"/>
</dbReference>
<evidence type="ECO:0000256" key="4">
    <source>
        <dbReference type="ARBA" id="ARBA00022801"/>
    </source>
</evidence>
<proteinExistence type="inferred from homology"/>
<dbReference type="PROSITE" id="PS50249">
    <property type="entry name" value="MPN"/>
    <property type="match status" value="1"/>
</dbReference>
<keyword evidence="3" id="KW-0479">Metal-binding</keyword>
<protein>
    <submittedName>
        <fullName evidence="8">DNA repair protein RadC</fullName>
    </submittedName>
</protein>
<keyword evidence="2" id="KW-0645">Protease</keyword>
<evidence type="ECO:0000259" key="7">
    <source>
        <dbReference type="PROSITE" id="PS50249"/>
    </source>
</evidence>
<dbReference type="GO" id="GO:0046872">
    <property type="term" value="F:metal ion binding"/>
    <property type="evidence" value="ECO:0007669"/>
    <property type="project" value="UniProtKB-KW"/>
</dbReference>
<dbReference type="GO" id="GO:0006508">
    <property type="term" value="P:proteolysis"/>
    <property type="evidence" value="ECO:0007669"/>
    <property type="project" value="UniProtKB-KW"/>
</dbReference>
<dbReference type="InterPro" id="IPR001405">
    <property type="entry name" value="UPF0758"/>
</dbReference>
<keyword evidence="4" id="KW-0378">Hydrolase</keyword>
<evidence type="ECO:0000256" key="3">
    <source>
        <dbReference type="ARBA" id="ARBA00022723"/>
    </source>
</evidence>
<dbReference type="GO" id="GO:0008237">
    <property type="term" value="F:metallopeptidase activity"/>
    <property type="evidence" value="ECO:0007669"/>
    <property type="project" value="UniProtKB-KW"/>
</dbReference>
<sequence length="161" mass="18433">MEQLSFLNYEKTNMVSKYRLTLVREESFPYNSQLNMPKKVVDFLRNELKLHQEPEEVFIVICVSTQLYPVAVFEAARGTLKEAIVTLKDVLKRIILANCDGFFIAHNHPAGSNSPSTNDIRTTEKFAEAAKLLNYRFHDHIIIAEDSYYSFSENGLLPKGS</sequence>
<gene>
    <name evidence="8" type="ORF">ENL71_05345</name>
</gene>
<feature type="domain" description="MPN" evidence="7">
    <location>
        <begin position="33"/>
        <end position="157"/>
    </location>
</feature>
<dbReference type="PANTHER" id="PTHR30471:SF3">
    <property type="entry name" value="UPF0758 PROTEIN YEES-RELATED"/>
    <property type="match status" value="1"/>
</dbReference>
<accession>A0A7C5ZCZ3</accession>
<keyword evidence="5" id="KW-0862">Zinc</keyword>
<dbReference type="InterPro" id="IPR037518">
    <property type="entry name" value="MPN"/>
</dbReference>
<comment type="similarity">
    <text evidence="1">Belongs to the UPF0758 family.</text>
</comment>
<dbReference type="AlphaFoldDB" id="A0A7C5ZCZ3"/>
<comment type="caution">
    <text evidence="8">The sequence shown here is derived from an EMBL/GenBank/DDBJ whole genome shotgun (WGS) entry which is preliminary data.</text>
</comment>
<dbReference type="Gene3D" id="3.40.140.10">
    <property type="entry name" value="Cytidine Deaminase, domain 2"/>
    <property type="match status" value="1"/>
</dbReference>
<reference evidence="8" key="1">
    <citation type="journal article" date="2020" name="mSystems">
        <title>Genome- and Community-Level Interaction Insights into Carbon Utilization and Element Cycling Functions of Hydrothermarchaeota in Hydrothermal Sediment.</title>
        <authorList>
            <person name="Zhou Z."/>
            <person name="Liu Y."/>
            <person name="Xu W."/>
            <person name="Pan J."/>
            <person name="Luo Z.H."/>
            <person name="Li M."/>
        </authorList>
    </citation>
    <scope>NUCLEOTIDE SEQUENCE [LARGE SCALE GENOMIC DNA]</scope>
    <source>
        <strain evidence="8">SpSt-102</strain>
    </source>
</reference>
<evidence type="ECO:0000256" key="1">
    <source>
        <dbReference type="ARBA" id="ARBA00010243"/>
    </source>
</evidence>
<dbReference type="Pfam" id="PF04002">
    <property type="entry name" value="RadC"/>
    <property type="match status" value="1"/>
</dbReference>
<evidence type="ECO:0000313" key="8">
    <source>
        <dbReference type="EMBL" id="HHS01937.1"/>
    </source>
</evidence>
<dbReference type="InterPro" id="IPR025657">
    <property type="entry name" value="RadC_JAB"/>
</dbReference>
<evidence type="ECO:0000256" key="2">
    <source>
        <dbReference type="ARBA" id="ARBA00022670"/>
    </source>
</evidence>
<dbReference type="CDD" id="cd08071">
    <property type="entry name" value="MPN_DUF2466"/>
    <property type="match status" value="1"/>
</dbReference>
<evidence type="ECO:0000256" key="6">
    <source>
        <dbReference type="ARBA" id="ARBA00023049"/>
    </source>
</evidence>